<reference evidence="2" key="1">
    <citation type="submission" date="2021-02" db="EMBL/GenBank/DDBJ databases">
        <title>First Annotated Genome of the Yellow-green Alga Tribonema minus.</title>
        <authorList>
            <person name="Mahan K.M."/>
        </authorList>
    </citation>
    <scope>NUCLEOTIDE SEQUENCE</scope>
    <source>
        <strain evidence="2">UTEX B ZZ1240</strain>
    </source>
</reference>
<evidence type="ECO:0000256" key="1">
    <source>
        <dbReference type="SAM" id="Coils"/>
    </source>
</evidence>
<evidence type="ECO:0000313" key="3">
    <source>
        <dbReference type="Proteomes" id="UP000664859"/>
    </source>
</evidence>
<comment type="caution">
    <text evidence="2">The sequence shown here is derived from an EMBL/GenBank/DDBJ whole genome shotgun (WGS) entry which is preliminary data.</text>
</comment>
<gene>
    <name evidence="2" type="ORF">JKP88DRAFT_277073</name>
</gene>
<dbReference type="Proteomes" id="UP000664859">
    <property type="component" value="Unassembled WGS sequence"/>
</dbReference>
<protein>
    <submittedName>
        <fullName evidence="2">Uncharacterized protein</fullName>
    </submittedName>
</protein>
<feature type="coiled-coil region" evidence="1">
    <location>
        <begin position="272"/>
        <end position="306"/>
    </location>
</feature>
<keyword evidence="1" id="KW-0175">Coiled coil</keyword>
<sequence length="386" mass="43774">MWQWRVFVILSEAEDQLSLAKHAQDVQGALSTKHITVLIPTIHSKLYPKIVIFASAPSRVCTSSHGWCNLSDLCDHRDSLHNPIWLEFNNVGLCQRLRSAIAVALPNVVAAAAIVMEERQRPRALHVVLFIKTHNKPTFDTLTSFLDDLVKVLSSVRVPCFDVRTTPLHLVYKNQIHNFGPRDYAVVTSNGLPTLWLLATDFFMPASTFSQGISILNNKLQLQQANGVALVSTRLEAIMQGLALQDTQRLQQRVEQQQLRHRSLAATNLQYRAQCERQHTELQGAVAEVRREKAAERSSLSELQREKEAAVSRRHSVVQDLVSAESSWVQKFESLCKEVETLKHSVQEEVWELTDRVSARDERRVLDDDSLQQIFTWYADANRAAA</sequence>
<organism evidence="2 3">
    <name type="scientific">Tribonema minus</name>
    <dbReference type="NCBI Taxonomy" id="303371"/>
    <lineage>
        <taxon>Eukaryota</taxon>
        <taxon>Sar</taxon>
        <taxon>Stramenopiles</taxon>
        <taxon>Ochrophyta</taxon>
        <taxon>PX clade</taxon>
        <taxon>Xanthophyceae</taxon>
        <taxon>Tribonematales</taxon>
        <taxon>Tribonemataceae</taxon>
        <taxon>Tribonema</taxon>
    </lineage>
</organism>
<evidence type="ECO:0000313" key="2">
    <source>
        <dbReference type="EMBL" id="KAG5184689.1"/>
    </source>
</evidence>
<dbReference type="AlphaFoldDB" id="A0A836CGH9"/>
<proteinExistence type="predicted"/>
<keyword evidence="3" id="KW-1185">Reference proteome</keyword>
<name>A0A836CGH9_9STRA</name>
<dbReference type="EMBL" id="JAFCMP010000157">
    <property type="protein sequence ID" value="KAG5184689.1"/>
    <property type="molecule type" value="Genomic_DNA"/>
</dbReference>
<accession>A0A836CGH9</accession>